<accession>W4JWC1</accession>
<sequence length="133" mass="14520">MAVGNAYDLSLLKSDDLLPRRPVSPNIAPLLSFFIQQMIDVATFLVPQCLSNRSDHYQQSRYVLVSAGFSTLAASSSFKNLHYSFALLSEFRQADAQLERAAEAGTLRTTSPGSYPVTPIHPVLCRAGGNNKT</sequence>
<protein>
    <submittedName>
        <fullName evidence="1">Uncharacterized protein</fullName>
    </submittedName>
</protein>
<dbReference type="InParanoid" id="W4JWC1"/>
<dbReference type="AlphaFoldDB" id="W4JWC1"/>
<dbReference type="KEGG" id="hir:HETIRDRAFT_105642"/>
<dbReference type="EMBL" id="KI925463">
    <property type="protein sequence ID" value="ETW77186.1"/>
    <property type="molecule type" value="Genomic_DNA"/>
</dbReference>
<reference evidence="1 2" key="1">
    <citation type="journal article" date="2012" name="New Phytol.">
        <title>Insight into trade-off between wood decay and parasitism from the genome of a fungal forest pathogen.</title>
        <authorList>
            <person name="Olson A."/>
            <person name="Aerts A."/>
            <person name="Asiegbu F."/>
            <person name="Belbahri L."/>
            <person name="Bouzid O."/>
            <person name="Broberg A."/>
            <person name="Canback B."/>
            <person name="Coutinho P.M."/>
            <person name="Cullen D."/>
            <person name="Dalman K."/>
            <person name="Deflorio G."/>
            <person name="van Diepen L.T."/>
            <person name="Dunand C."/>
            <person name="Duplessis S."/>
            <person name="Durling M."/>
            <person name="Gonthier P."/>
            <person name="Grimwood J."/>
            <person name="Fossdal C.G."/>
            <person name="Hansson D."/>
            <person name="Henrissat B."/>
            <person name="Hietala A."/>
            <person name="Himmelstrand K."/>
            <person name="Hoffmeister D."/>
            <person name="Hogberg N."/>
            <person name="James T.Y."/>
            <person name="Karlsson M."/>
            <person name="Kohler A."/>
            <person name="Kues U."/>
            <person name="Lee Y.H."/>
            <person name="Lin Y.C."/>
            <person name="Lind M."/>
            <person name="Lindquist E."/>
            <person name="Lombard V."/>
            <person name="Lucas S."/>
            <person name="Lunden K."/>
            <person name="Morin E."/>
            <person name="Murat C."/>
            <person name="Park J."/>
            <person name="Raffaello T."/>
            <person name="Rouze P."/>
            <person name="Salamov A."/>
            <person name="Schmutz J."/>
            <person name="Solheim H."/>
            <person name="Stahlberg J."/>
            <person name="Velez H."/>
            <person name="de Vries R.P."/>
            <person name="Wiebenga A."/>
            <person name="Woodward S."/>
            <person name="Yakovlev I."/>
            <person name="Garbelotto M."/>
            <person name="Martin F."/>
            <person name="Grigoriev I.V."/>
            <person name="Stenlid J."/>
        </authorList>
    </citation>
    <scope>NUCLEOTIDE SEQUENCE [LARGE SCALE GENOMIC DNA]</scope>
    <source>
        <strain evidence="1 2">TC 32-1</strain>
    </source>
</reference>
<dbReference type="RefSeq" id="XP_009550726.1">
    <property type="nucleotide sequence ID" value="XM_009552431.1"/>
</dbReference>
<dbReference type="HOGENOM" id="CLU_1906980_0_0_1"/>
<name>W4JWC1_HETIT</name>
<gene>
    <name evidence="1" type="ORF">HETIRDRAFT_105642</name>
</gene>
<proteinExistence type="predicted"/>
<dbReference type="GeneID" id="20666082"/>
<evidence type="ECO:0000313" key="2">
    <source>
        <dbReference type="Proteomes" id="UP000030671"/>
    </source>
</evidence>
<dbReference type="Proteomes" id="UP000030671">
    <property type="component" value="Unassembled WGS sequence"/>
</dbReference>
<evidence type="ECO:0000313" key="1">
    <source>
        <dbReference type="EMBL" id="ETW77186.1"/>
    </source>
</evidence>
<organism evidence="1 2">
    <name type="scientific">Heterobasidion irregulare (strain TC 32-1)</name>
    <dbReference type="NCBI Taxonomy" id="747525"/>
    <lineage>
        <taxon>Eukaryota</taxon>
        <taxon>Fungi</taxon>
        <taxon>Dikarya</taxon>
        <taxon>Basidiomycota</taxon>
        <taxon>Agaricomycotina</taxon>
        <taxon>Agaricomycetes</taxon>
        <taxon>Russulales</taxon>
        <taxon>Bondarzewiaceae</taxon>
        <taxon>Heterobasidion</taxon>
        <taxon>Heterobasidion annosum species complex</taxon>
    </lineage>
</organism>
<keyword evidence="2" id="KW-1185">Reference proteome</keyword>